<evidence type="ECO:0000313" key="2">
    <source>
        <dbReference type="Proteomes" id="UP000245212"/>
    </source>
</evidence>
<keyword evidence="2" id="KW-1185">Reference proteome</keyword>
<gene>
    <name evidence="1" type="ORF">DD235_04855</name>
</gene>
<sequence length="166" mass="18818">MTFEEACLRLSAWIALSQGALIDTGHTERQAFRRTRPVHETELYAFEQTHKLALPKSYRRFLIDVGAVEIFSGEKTAGIDILPPADIADFSASVFSNYGEDLFPQVLLAVSLPKFGYFGGFLMDSTEQNYSLFYPDIPPELWIEESELLDFESWLVQLVNSRATKV</sequence>
<dbReference type="AlphaFoldDB" id="A0A2V1K3H0"/>
<reference evidence="2" key="1">
    <citation type="submission" date="2018-05" db="EMBL/GenBank/DDBJ databases">
        <authorList>
            <person name="Li Y."/>
        </authorList>
    </citation>
    <scope>NUCLEOTIDE SEQUENCE [LARGE SCALE GENOMIC DNA]</scope>
    <source>
        <strain evidence="2">3d-2-2</strain>
    </source>
</reference>
<dbReference type="Gene3D" id="3.40.1580.10">
    <property type="entry name" value="SMI1/KNR4-like"/>
    <property type="match status" value="1"/>
</dbReference>
<dbReference type="Proteomes" id="UP000245212">
    <property type="component" value="Unassembled WGS sequence"/>
</dbReference>
<dbReference type="InterPro" id="IPR037883">
    <property type="entry name" value="Knr4/Smi1-like_sf"/>
</dbReference>
<accession>A0A2V1K3H0</accession>
<evidence type="ECO:0000313" key="1">
    <source>
        <dbReference type="EMBL" id="PWF25621.1"/>
    </source>
</evidence>
<dbReference type="EMBL" id="QETA01000001">
    <property type="protein sequence ID" value="PWF25621.1"/>
    <property type="molecule type" value="Genomic_DNA"/>
</dbReference>
<proteinExistence type="predicted"/>
<protein>
    <submittedName>
        <fullName evidence="1">SMI1/KNR4 family protein</fullName>
    </submittedName>
</protein>
<organism evidence="1 2">
    <name type="scientific">Corticimicrobacter populi</name>
    <dbReference type="NCBI Taxonomy" id="2175229"/>
    <lineage>
        <taxon>Bacteria</taxon>
        <taxon>Pseudomonadati</taxon>
        <taxon>Pseudomonadota</taxon>
        <taxon>Betaproteobacteria</taxon>
        <taxon>Burkholderiales</taxon>
        <taxon>Alcaligenaceae</taxon>
        <taxon>Corticimicrobacter</taxon>
    </lineage>
</organism>
<comment type="caution">
    <text evidence="1">The sequence shown here is derived from an EMBL/GenBank/DDBJ whole genome shotgun (WGS) entry which is preliminary data.</text>
</comment>
<name>A0A2V1K3H0_9BURK</name>
<dbReference type="SUPFAM" id="SSF160631">
    <property type="entry name" value="SMI1/KNR4-like"/>
    <property type="match status" value="1"/>
</dbReference>